<gene>
    <name evidence="2" type="ORF">LAC1533_1611</name>
</gene>
<dbReference type="InterPro" id="IPR000477">
    <property type="entry name" value="RT_dom"/>
</dbReference>
<dbReference type="Pfam" id="PF00078">
    <property type="entry name" value="RVT_1"/>
    <property type="match status" value="1"/>
</dbReference>
<keyword evidence="2" id="KW-0548">Nucleotidyltransferase</keyword>
<evidence type="ECO:0000313" key="2">
    <source>
        <dbReference type="EMBL" id="SFV41032.1"/>
    </source>
</evidence>
<evidence type="ECO:0000259" key="1">
    <source>
        <dbReference type="PROSITE" id="PS50878"/>
    </source>
</evidence>
<dbReference type="PROSITE" id="PS50878">
    <property type="entry name" value="RT_POL"/>
    <property type="match status" value="1"/>
</dbReference>
<dbReference type="CDD" id="cd01651">
    <property type="entry name" value="RT_G2_intron"/>
    <property type="match status" value="1"/>
</dbReference>
<dbReference type="InterPro" id="IPR043502">
    <property type="entry name" value="DNA/RNA_pol_sf"/>
</dbReference>
<dbReference type="Proteomes" id="UP000190935">
    <property type="component" value="Chromosome I"/>
</dbReference>
<dbReference type="EC" id="2.7.7.49" evidence="2"/>
<proteinExistence type="predicted"/>
<dbReference type="SUPFAM" id="SSF56672">
    <property type="entry name" value="DNA/RNA polymerases"/>
    <property type="match status" value="1"/>
</dbReference>
<dbReference type="InterPro" id="IPR051083">
    <property type="entry name" value="GrpII_Intron_Splice-Mob/Def"/>
</dbReference>
<dbReference type="GO" id="GO:0003964">
    <property type="term" value="F:RNA-directed DNA polymerase activity"/>
    <property type="evidence" value="ECO:0007669"/>
    <property type="project" value="UniProtKB-KW"/>
</dbReference>
<dbReference type="KEGG" id="laca:LAC1533_1611"/>
<name>A0A1K1KQC3_9LACO</name>
<evidence type="ECO:0000313" key="3">
    <source>
        <dbReference type="Proteomes" id="UP000190935"/>
    </source>
</evidence>
<dbReference type="EMBL" id="LT630287">
    <property type="protein sequence ID" value="SFV41032.1"/>
    <property type="molecule type" value="Genomic_DNA"/>
</dbReference>
<feature type="domain" description="Reverse transcriptase" evidence="1">
    <location>
        <begin position="87"/>
        <end position="201"/>
    </location>
</feature>
<protein>
    <submittedName>
        <fullName evidence="2">Retron-type RNA-directed DNA polymerase</fullName>
        <ecNumber evidence="2">2.7.7.49</ecNumber>
    </submittedName>
</protein>
<dbReference type="AlphaFoldDB" id="A0A1K1KQC3"/>
<accession>A0A1K1KQC3</accession>
<sequence length="201" mass="22990">MRQLQKTENKADYLRRVTLEGSEQTGARSVVSGEKRTQNGLLREKVLDRNNLNRAFVHVKRNKGAGGIDGMSVEELGPYLKENNVKLIEALRIESYEPQPVKRVEIPKPDGSKRQLGIPTVVDRVVQQALQQQLSPIFEKVFSDNSYGFRPHRSAQSAVKKVVAYYNQGYHYVVDLDLKSYFDNVNHDLLIKFVENYISEP</sequence>
<dbReference type="PANTHER" id="PTHR34047">
    <property type="entry name" value="NUCLEAR INTRON MATURASE 1, MITOCHONDRIAL-RELATED"/>
    <property type="match status" value="1"/>
</dbReference>
<organism evidence="2 3">
    <name type="scientific">Ligilactobacillus acidipiscis</name>
    <dbReference type="NCBI Taxonomy" id="89059"/>
    <lineage>
        <taxon>Bacteria</taxon>
        <taxon>Bacillati</taxon>
        <taxon>Bacillota</taxon>
        <taxon>Bacilli</taxon>
        <taxon>Lactobacillales</taxon>
        <taxon>Lactobacillaceae</taxon>
        <taxon>Ligilactobacillus</taxon>
    </lineage>
</organism>
<keyword evidence="2" id="KW-0695">RNA-directed DNA polymerase</keyword>
<reference evidence="3" key="1">
    <citation type="submission" date="2016-11" db="EMBL/GenBank/DDBJ databases">
        <authorList>
            <person name="Papadimitriou K."/>
        </authorList>
    </citation>
    <scope>NUCLEOTIDE SEQUENCE [LARGE SCALE GENOMIC DNA]</scope>
    <source>
        <strain evidence="3">ACA-DC 1533</strain>
    </source>
</reference>
<keyword evidence="2" id="KW-0808">Transferase</keyword>
<dbReference type="PANTHER" id="PTHR34047:SF8">
    <property type="entry name" value="PROTEIN YKFC"/>
    <property type="match status" value="1"/>
</dbReference>